<name>X0SVD5_9ZZZZ</name>
<dbReference type="AlphaFoldDB" id="X0SVD5"/>
<comment type="caution">
    <text evidence="1">The sequence shown here is derived from an EMBL/GenBank/DDBJ whole genome shotgun (WGS) entry which is preliminary data.</text>
</comment>
<proteinExistence type="predicted"/>
<feature type="non-terminal residue" evidence="1">
    <location>
        <position position="1"/>
    </location>
</feature>
<reference evidence="1" key="1">
    <citation type="journal article" date="2014" name="Front. Microbiol.">
        <title>High frequency of phylogenetically diverse reductive dehalogenase-homologous genes in deep subseafloor sedimentary metagenomes.</title>
        <authorList>
            <person name="Kawai M."/>
            <person name="Futagami T."/>
            <person name="Toyoda A."/>
            <person name="Takaki Y."/>
            <person name="Nishi S."/>
            <person name="Hori S."/>
            <person name="Arai W."/>
            <person name="Tsubouchi T."/>
            <person name="Morono Y."/>
            <person name="Uchiyama I."/>
            <person name="Ito T."/>
            <person name="Fujiyama A."/>
            <person name="Inagaki F."/>
            <person name="Takami H."/>
        </authorList>
    </citation>
    <scope>NUCLEOTIDE SEQUENCE</scope>
    <source>
        <strain evidence="1">Expedition CK06-06</strain>
    </source>
</reference>
<sequence length="32" mass="3627">FHTYFVGKTKILSHDNTIREPTDALVPGLLSR</sequence>
<gene>
    <name evidence="1" type="ORF">S01H1_08888</name>
</gene>
<dbReference type="EMBL" id="BARS01004547">
    <property type="protein sequence ID" value="GAF79892.1"/>
    <property type="molecule type" value="Genomic_DNA"/>
</dbReference>
<organism evidence="1">
    <name type="scientific">marine sediment metagenome</name>
    <dbReference type="NCBI Taxonomy" id="412755"/>
    <lineage>
        <taxon>unclassified sequences</taxon>
        <taxon>metagenomes</taxon>
        <taxon>ecological metagenomes</taxon>
    </lineage>
</organism>
<protein>
    <submittedName>
        <fullName evidence="1">Uncharacterized protein</fullName>
    </submittedName>
</protein>
<evidence type="ECO:0000313" key="1">
    <source>
        <dbReference type="EMBL" id="GAF79892.1"/>
    </source>
</evidence>
<accession>X0SVD5</accession>